<dbReference type="Proteomes" id="UP000000238">
    <property type="component" value="Chromosome"/>
</dbReference>
<dbReference type="KEGG" id="hch:HCH_02175"/>
<proteinExistence type="predicted"/>
<evidence type="ECO:0000313" key="2">
    <source>
        <dbReference type="Proteomes" id="UP000000238"/>
    </source>
</evidence>
<evidence type="ECO:0000313" key="1">
    <source>
        <dbReference type="EMBL" id="ABC29003.1"/>
    </source>
</evidence>
<reference evidence="1 2" key="1">
    <citation type="journal article" date="2005" name="Nucleic Acids Res.">
        <title>Genomic blueprint of Hahella chejuensis, a marine microbe producing an algicidal agent.</title>
        <authorList>
            <person name="Jeong H."/>
            <person name="Yim J.H."/>
            <person name="Lee C."/>
            <person name="Choi S.-H."/>
            <person name="Park Y.K."/>
            <person name="Yoon S.H."/>
            <person name="Hur C.-G."/>
            <person name="Kang H.-Y."/>
            <person name="Kim D."/>
            <person name="Lee H.H."/>
            <person name="Park K.H."/>
            <person name="Park S.-H."/>
            <person name="Park H.-S."/>
            <person name="Lee H.K."/>
            <person name="Oh T.K."/>
            <person name="Kim J.F."/>
        </authorList>
    </citation>
    <scope>NUCLEOTIDE SEQUENCE [LARGE SCALE GENOMIC DNA]</scope>
    <source>
        <strain evidence="1 2">KCTC 2396</strain>
    </source>
</reference>
<sequence>MQLSSVGESSAMTPLLLAILSIVVGVFPLLVASMAKAIANSLGGSLSEADCEGCMLFGRDISPILYRMFVFAWLSMFTLGLGMLGVMGAIVWALLS</sequence>
<dbReference type="HOGENOM" id="CLU_2355791_0_0_6"/>
<dbReference type="AlphaFoldDB" id="Q2SK21"/>
<keyword evidence="2" id="KW-1185">Reference proteome</keyword>
<accession>Q2SK21</accession>
<organism evidence="1 2">
    <name type="scientific">Hahella chejuensis (strain KCTC 2396)</name>
    <dbReference type="NCBI Taxonomy" id="349521"/>
    <lineage>
        <taxon>Bacteria</taxon>
        <taxon>Pseudomonadati</taxon>
        <taxon>Pseudomonadota</taxon>
        <taxon>Gammaproteobacteria</taxon>
        <taxon>Oceanospirillales</taxon>
        <taxon>Hahellaceae</taxon>
        <taxon>Hahella</taxon>
    </lineage>
</organism>
<protein>
    <submittedName>
        <fullName evidence="1">Uncharacterized protein</fullName>
    </submittedName>
</protein>
<gene>
    <name evidence="1" type="ordered locus">HCH_02175</name>
</gene>
<dbReference type="EMBL" id="CP000155">
    <property type="protein sequence ID" value="ABC29003.1"/>
    <property type="molecule type" value="Genomic_DNA"/>
</dbReference>
<dbReference type="STRING" id="349521.HCH_02175"/>
<name>Q2SK21_HAHCH</name>